<evidence type="ECO:0000256" key="2">
    <source>
        <dbReference type="SAM" id="Phobius"/>
    </source>
</evidence>
<proteinExistence type="predicted"/>
<dbReference type="Proteomes" id="UP000762676">
    <property type="component" value="Unassembled WGS sequence"/>
</dbReference>
<dbReference type="AlphaFoldDB" id="A0AAV4HI88"/>
<gene>
    <name evidence="3" type="ORF">ElyMa_004469400</name>
</gene>
<feature type="compositionally biased region" description="Gly residues" evidence="1">
    <location>
        <begin position="28"/>
        <end position="45"/>
    </location>
</feature>
<evidence type="ECO:0000313" key="3">
    <source>
        <dbReference type="EMBL" id="GFR97127.1"/>
    </source>
</evidence>
<protein>
    <submittedName>
        <fullName evidence="3">Uncharacterized protein</fullName>
    </submittedName>
</protein>
<feature type="compositionally biased region" description="Low complexity" evidence="1">
    <location>
        <begin position="11"/>
        <end position="27"/>
    </location>
</feature>
<dbReference type="EMBL" id="BMAT01009027">
    <property type="protein sequence ID" value="GFR97127.1"/>
    <property type="molecule type" value="Genomic_DNA"/>
</dbReference>
<keyword evidence="2" id="KW-0472">Membrane</keyword>
<feature type="compositionally biased region" description="Basic residues" evidence="1">
    <location>
        <begin position="62"/>
        <end position="78"/>
    </location>
</feature>
<keyword evidence="2" id="KW-1133">Transmembrane helix</keyword>
<evidence type="ECO:0000256" key="1">
    <source>
        <dbReference type="SAM" id="MobiDB-lite"/>
    </source>
</evidence>
<sequence>MAKDTRVTFDSTTNNNNGNNAAMSPNGMGVGGGGGGGPGNLGFGMGHHHNSLAPHQPPAAHHNFHHPQKASKMGRGHSRAAERQVSTEDAENCINEISESFPALSNKAHRLMRQVSGSFNSRTLKVALIFSIMLNIVMGISFGVFFGMWMSWDRTSSGGSGEDSTNSGHRPTSQAFTGHHFNSPHMANGHQNVLTNGKAVNPALLALLGSKMGANGNAMEAICAYCPARPCSNPTSTGTHIVHGGSPSQPSTAVRGQEPPKCVST</sequence>
<feature type="transmembrane region" description="Helical" evidence="2">
    <location>
        <begin position="126"/>
        <end position="152"/>
    </location>
</feature>
<feature type="region of interest" description="Disordered" evidence="1">
    <location>
        <begin position="236"/>
        <end position="265"/>
    </location>
</feature>
<feature type="region of interest" description="Disordered" evidence="1">
    <location>
        <begin position="156"/>
        <end position="193"/>
    </location>
</feature>
<feature type="compositionally biased region" description="Polar residues" evidence="1">
    <location>
        <begin position="156"/>
        <end position="176"/>
    </location>
</feature>
<evidence type="ECO:0000313" key="4">
    <source>
        <dbReference type="Proteomes" id="UP000762676"/>
    </source>
</evidence>
<comment type="caution">
    <text evidence="3">The sequence shown here is derived from an EMBL/GenBank/DDBJ whole genome shotgun (WGS) entry which is preliminary data.</text>
</comment>
<keyword evidence="2" id="KW-0812">Transmembrane</keyword>
<keyword evidence="4" id="KW-1185">Reference proteome</keyword>
<feature type="region of interest" description="Disordered" evidence="1">
    <location>
        <begin position="1"/>
        <end position="90"/>
    </location>
</feature>
<organism evidence="3 4">
    <name type="scientific">Elysia marginata</name>
    <dbReference type="NCBI Taxonomy" id="1093978"/>
    <lineage>
        <taxon>Eukaryota</taxon>
        <taxon>Metazoa</taxon>
        <taxon>Spiralia</taxon>
        <taxon>Lophotrochozoa</taxon>
        <taxon>Mollusca</taxon>
        <taxon>Gastropoda</taxon>
        <taxon>Heterobranchia</taxon>
        <taxon>Euthyneura</taxon>
        <taxon>Panpulmonata</taxon>
        <taxon>Sacoglossa</taxon>
        <taxon>Placobranchoidea</taxon>
        <taxon>Plakobranchidae</taxon>
        <taxon>Elysia</taxon>
    </lineage>
</organism>
<name>A0AAV4HI88_9GAST</name>
<accession>A0AAV4HI88</accession>
<reference evidence="3 4" key="1">
    <citation type="journal article" date="2021" name="Elife">
        <title>Chloroplast acquisition without the gene transfer in kleptoplastic sea slugs, Plakobranchus ocellatus.</title>
        <authorList>
            <person name="Maeda T."/>
            <person name="Takahashi S."/>
            <person name="Yoshida T."/>
            <person name="Shimamura S."/>
            <person name="Takaki Y."/>
            <person name="Nagai Y."/>
            <person name="Toyoda A."/>
            <person name="Suzuki Y."/>
            <person name="Arimoto A."/>
            <person name="Ishii H."/>
            <person name="Satoh N."/>
            <person name="Nishiyama T."/>
            <person name="Hasebe M."/>
            <person name="Maruyama T."/>
            <person name="Minagawa J."/>
            <person name="Obokata J."/>
            <person name="Shigenobu S."/>
        </authorList>
    </citation>
    <scope>NUCLEOTIDE SEQUENCE [LARGE SCALE GENOMIC DNA]</scope>
</reference>